<feature type="compositionally biased region" description="Low complexity" evidence="1">
    <location>
        <begin position="210"/>
        <end position="224"/>
    </location>
</feature>
<feature type="chain" id="PRO_5046909920" evidence="2">
    <location>
        <begin position="26"/>
        <end position="355"/>
    </location>
</feature>
<protein>
    <submittedName>
        <fullName evidence="4">Protease complex subunit PrcB family protein</fullName>
    </submittedName>
</protein>
<evidence type="ECO:0000259" key="3">
    <source>
        <dbReference type="Pfam" id="PF14343"/>
    </source>
</evidence>
<dbReference type="Proteomes" id="UP001595748">
    <property type="component" value="Unassembled WGS sequence"/>
</dbReference>
<evidence type="ECO:0000256" key="1">
    <source>
        <dbReference type="SAM" id="MobiDB-lite"/>
    </source>
</evidence>
<keyword evidence="2" id="KW-0732">Signal</keyword>
<organism evidence="4 5">
    <name type="scientific">Deinococcus antarcticus</name>
    <dbReference type="NCBI Taxonomy" id="1298767"/>
    <lineage>
        <taxon>Bacteria</taxon>
        <taxon>Thermotogati</taxon>
        <taxon>Deinococcota</taxon>
        <taxon>Deinococci</taxon>
        <taxon>Deinococcales</taxon>
        <taxon>Deinococcaceae</taxon>
        <taxon>Deinococcus</taxon>
    </lineage>
</organism>
<dbReference type="Pfam" id="PF14343">
    <property type="entry name" value="PrcB_C"/>
    <property type="match status" value="1"/>
</dbReference>
<reference evidence="5" key="1">
    <citation type="journal article" date="2019" name="Int. J. Syst. Evol. Microbiol.">
        <title>The Global Catalogue of Microorganisms (GCM) 10K type strain sequencing project: providing services to taxonomists for standard genome sequencing and annotation.</title>
        <authorList>
            <consortium name="The Broad Institute Genomics Platform"/>
            <consortium name="The Broad Institute Genome Sequencing Center for Infectious Disease"/>
            <person name="Wu L."/>
            <person name="Ma J."/>
        </authorList>
    </citation>
    <scope>NUCLEOTIDE SEQUENCE [LARGE SCALE GENOMIC DNA]</scope>
    <source>
        <strain evidence="5">CCTCC AB 2013263</strain>
    </source>
</reference>
<dbReference type="GO" id="GO:0008233">
    <property type="term" value="F:peptidase activity"/>
    <property type="evidence" value="ECO:0007669"/>
    <property type="project" value="UniProtKB-KW"/>
</dbReference>
<evidence type="ECO:0000313" key="5">
    <source>
        <dbReference type="Proteomes" id="UP001595748"/>
    </source>
</evidence>
<dbReference type="PROSITE" id="PS51257">
    <property type="entry name" value="PROKAR_LIPOPROTEIN"/>
    <property type="match status" value="1"/>
</dbReference>
<accession>A0ABV8AG57</accession>
<sequence length="355" mass="36567">MRTTLKALPLLALGAALLVGCTASGPSNLRVHEVALSGGSNQRIAWVYGSLSGASSTLKLNGTTVDVRGQVQDDLSTPGSLSVNGKATYQVNTTAPAQKISVTRNAAGLFNVTPMNNASVLAVYYTDGSNWWKLNGISGTVSATPSTGLRGAGQLTDDEGDALARALDGQGSLAVAVLNENVTPLSVEPKPTEHRMTSLYVLPGIQSTTTSTSTTGTVTMTPSTNGGNASSFTEVARGANARVDDPTVRVATTTAELGEIYRLAYGNQTPIPTPAPLSGETAVAVFMGQRTSGGYSISVERVAASGSTLNVTVRLKAPEAGMMTTQALTSPWVLVKVPGVFTQVNVVDVNGQPLR</sequence>
<keyword evidence="4" id="KW-0645">Protease</keyword>
<evidence type="ECO:0000313" key="4">
    <source>
        <dbReference type="EMBL" id="MFC3863185.1"/>
    </source>
</evidence>
<dbReference type="InterPro" id="IPR025748">
    <property type="entry name" value="PrcB_C_dom"/>
</dbReference>
<comment type="caution">
    <text evidence="4">The sequence shown here is derived from an EMBL/GenBank/DDBJ whole genome shotgun (WGS) entry which is preliminary data.</text>
</comment>
<feature type="signal peptide" evidence="2">
    <location>
        <begin position="1"/>
        <end position="25"/>
    </location>
</feature>
<feature type="domain" description="PrcB C-terminal" evidence="3">
    <location>
        <begin position="282"/>
        <end position="338"/>
    </location>
</feature>
<dbReference type="RefSeq" id="WP_380081118.1">
    <property type="nucleotide sequence ID" value="NZ_JBHRZF010000234.1"/>
</dbReference>
<name>A0ABV8AG57_9DEIO</name>
<proteinExistence type="predicted"/>
<dbReference type="EMBL" id="JBHRZF010000234">
    <property type="protein sequence ID" value="MFC3863185.1"/>
    <property type="molecule type" value="Genomic_DNA"/>
</dbReference>
<evidence type="ECO:0000256" key="2">
    <source>
        <dbReference type="SAM" id="SignalP"/>
    </source>
</evidence>
<feature type="region of interest" description="Disordered" evidence="1">
    <location>
        <begin position="210"/>
        <end position="229"/>
    </location>
</feature>
<keyword evidence="4" id="KW-0378">Hydrolase</keyword>
<gene>
    <name evidence="4" type="ORF">ACFOPQ_20695</name>
</gene>
<dbReference type="GO" id="GO:0006508">
    <property type="term" value="P:proteolysis"/>
    <property type="evidence" value="ECO:0007669"/>
    <property type="project" value="UniProtKB-KW"/>
</dbReference>
<keyword evidence="5" id="KW-1185">Reference proteome</keyword>